<sequence length="155" mass="17562">MDLKELLIKVLRRRGSEVLFNAAGVRGMNSIFSELASSFLIGVGIRVISSRVYCMRCVRCVLRTRGVRKARQGVQVRQVGSWRWCVGERGWDGQWRVGRRVGCIFFFSSGKVRLVARRAMELARADGRKQKESIGRRGREGQKAREGSKGKTNKS</sequence>
<keyword evidence="3" id="KW-1185">Reference proteome</keyword>
<organism evidence="2 3">
    <name type="scientific">Monilinia fructicola</name>
    <name type="common">Brown rot fungus</name>
    <name type="synonym">Ciboria fructicola</name>
    <dbReference type="NCBI Taxonomy" id="38448"/>
    <lineage>
        <taxon>Eukaryota</taxon>
        <taxon>Fungi</taxon>
        <taxon>Dikarya</taxon>
        <taxon>Ascomycota</taxon>
        <taxon>Pezizomycotina</taxon>
        <taxon>Leotiomycetes</taxon>
        <taxon>Helotiales</taxon>
        <taxon>Sclerotiniaceae</taxon>
        <taxon>Monilinia</taxon>
    </lineage>
</organism>
<feature type="region of interest" description="Disordered" evidence="1">
    <location>
        <begin position="125"/>
        <end position="155"/>
    </location>
</feature>
<proteinExistence type="predicted"/>
<reference evidence="2 3" key="1">
    <citation type="submission" date="2019-06" db="EMBL/GenBank/DDBJ databases">
        <title>Genome Sequence of the Brown Rot Fungal Pathogen Monilinia fructicola.</title>
        <authorList>
            <person name="De Miccolis Angelini R.M."/>
            <person name="Landi L."/>
            <person name="Abate D."/>
            <person name="Pollastro S."/>
            <person name="Romanazzi G."/>
            <person name="Faretra F."/>
        </authorList>
    </citation>
    <scope>NUCLEOTIDE SEQUENCE [LARGE SCALE GENOMIC DNA]</scope>
    <source>
        <strain evidence="2 3">Mfrc123</strain>
    </source>
</reference>
<evidence type="ECO:0000313" key="3">
    <source>
        <dbReference type="Proteomes" id="UP000322873"/>
    </source>
</evidence>
<accession>A0A5M9K2H8</accession>
<dbReference type="EMBL" id="VICG01000002">
    <property type="protein sequence ID" value="KAA8574993.1"/>
    <property type="molecule type" value="Genomic_DNA"/>
</dbReference>
<comment type="caution">
    <text evidence="2">The sequence shown here is derived from an EMBL/GenBank/DDBJ whole genome shotgun (WGS) entry which is preliminary data.</text>
</comment>
<evidence type="ECO:0000256" key="1">
    <source>
        <dbReference type="SAM" id="MobiDB-lite"/>
    </source>
</evidence>
<dbReference type="AlphaFoldDB" id="A0A5M9K2H8"/>
<evidence type="ECO:0000313" key="2">
    <source>
        <dbReference type="EMBL" id="KAA8574993.1"/>
    </source>
</evidence>
<gene>
    <name evidence="2" type="ORF">EYC84_004216</name>
</gene>
<name>A0A5M9K2H8_MONFR</name>
<feature type="compositionally biased region" description="Basic and acidic residues" evidence="1">
    <location>
        <begin position="125"/>
        <end position="149"/>
    </location>
</feature>
<protein>
    <submittedName>
        <fullName evidence="2">Uncharacterized protein</fullName>
    </submittedName>
</protein>
<dbReference type="Proteomes" id="UP000322873">
    <property type="component" value="Unassembled WGS sequence"/>
</dbReference>